<name>A0A6A5TN07_9PLEO</name>
<dbReference type="AlphaFoldDB" id="A0A6A5TN07"/>
<accession>A0A6A5TN07</accession>
<sequence length="182" mass="20501">MAPPPLNVRIEFLLKNSTSQYQPLDQGIIANFKAKSTILERADDPGEPEPPHDLSELLREAQAVAGISEDARDLQSFMAPEDEDEEPEQQVDLQIMDYYTGKQDVEVIEEEDDEPEPPLSLSQAICALSTLQRYVEEQEDSTIDDVKALNAIERRLHLKGIKSRKQTTINDYFSRSAALKDG</sequence>
<keyword evidence="2" id="KW-1185">Reference proteome</keyword>
<dbReference type="EMBL" id="ML977006">
    <property type="protein sequence ID" value="KAF1953109.1"/>
    <property type="molecule type" value="Genomic_DNA"/>
</dbReference>
<organism evidence="1 2">
    <name type="scientific">Byssothecium circinans</name>
    <dbReference type="NCBI Taxonomy" id="147558"/>
    <lineage>
        <taxon>Eukaryota</taxon>
        <taxon>Fungi</taxon>
        <taxon>Dikarya</taxon>
        <taxon>Ascomycota</taxon>
        <taxon>Pezizomycotina</taxon>
        <taxon>Dothideomycetes</taxon>
        <taxon>Pleosporomycetidae</taxon>
        <taxon>Pleosporales</taxon>
        <taxon>Massarineae</taxon>
        <taxon>Massarinaceae</taxon>
        <taxon>Byssothecium</taxon>
    </lineage>
</organism>
<evidence type="ECO:0000313" key="1">
    <source>
        <dbReference type="EMBL" id="KAF1953109.1"/>
    </source>
</evidence>
<proteinExistence type="predicted"/>
<dbReference type="Proteomes" id="UP000800035">
    <property type="component" value="Unassembled WGS sequence"/>
</dbReference>
<reference evidence="1" key="1">
    <citation type="journal article" date="2020" name="Stud. Mycol.">
        <title>101 Dothideomycetes genomes: a test case for predicting lifestyles and emergence of pathogens.</title>
        <authorList>
            <person name="Haridas S."/>
            <person name="Albert R."/>
            <person name="Binder M."/>
            <person name="Bloem J."/>
            <person name="Labutti K."/>
            <person name="Salamov A."/>
            <person name="Andreopoulos B."/>
            <person name="Baker S."/>
            <person name="Barry K."/>
            <person name="Bills G."/>
            <person name="Bluhm B."/>
            <person name="Cannon C."/>
            <person name="Castanera R."/>
            <person name="Culley D."/>
            <person name="Daum C."/>
            <person name="Ezra D."/>
            <person name="Gonzalez J."/>
            <person name="Henrissat B."/>
            <person name="Kuo A."/>
            <person name="Liang C."/>
            <person name="Lipzen A."/>
            <person name="Lutzoni F."/>
            <person name="Magnuson J."/>
            <person name="Mondo S."/>
            <person name="Nolan M."/>
            <person name="Ohm R."/>
            <person name="Pangilinan J."/>
            <person name="Park H.-J."/>
            <person name="Ramirez L."/>
            <person name="Alfaro M."/>
            <person name="Sun H."/>
            <person name="Tritt A."/>
            <person name="Yoshinaga Y."/>
            <person name="Zwiers L.-H."/>
            <person name="Turgeon B."/>
            <person name="Goodwin S."/>
            <person name="Spatafora J."/>
            <person name="Crous P."/>
            <person name="Grigoriev I."/>
        </authorList>
    </citation>
    <scope>NUCLEOTIDE SEQUENCE</scope>
    <source>
        <strain evidence="1">CBS 675.92</strain>
    </source>
</reference>
<dbReference type="OrthoDB" id="3853970at2759"/>
<evidence type="ECO:0000313" key="2">
    <source>
        <dbReference type="Proteomes" id="UP000800035"/>
    </source>
</evidence>
<protein>
    <submittedName>
        <fullName evidence="1">Uncharacterized protein</fullName>
    </submittedName>
</protein>
<gene>
    <name evidence="1" type="ORF">CC80DRAFT_596241</name>
</gene>